<accession>A0ABW5NKF5</accession>
<name>A0ABW5NKF5_9SPHI</name>
<evidence type="ECO:0000256" key="4">
    <source>
        <dbReference type="ARBA" id="ARBA00022989"/>
    </source>
</evidence>
<evidence type="ECO:0000256" key="1">
    <source>
        <dbReference type="ARBA" id="ARBA00004141"/>
    </source>
</evidence>
<keyword evidence="4 6" id="KW-1133">Transmembrane helix</keyword>
<keyword evidence="5 6" id="KW-0472">Membrane</keyword>
<evidence type="ECO:0000256" key="3">
    <source>
        <dbReference type="ARBA" id="ARBA00022692"/>
    </source>
</evidence>
<dbReference type="Pfam" id="PF04241">
    <property type="entry name" value="DUF423"/>
    <property type="match status" value="1"/>
</dbReference>
<dbReference type="EMBL" id="JBHUMA010000006">
    <property type="protein sequence ID" value="MFD2599410.1"/>
    <property type="molecule type" value="Genomic_DNA"/>
</dbReference>
<organism evidence="7 8">
    <name type="scientific">Sphingobacterium corticis</name>
    <dbReference type="NCBI Taxonomy" id="1812823"/>
    <lineage>
        <taxon>Bacteria</taxon>
        <taxon>Pseudomonadati</taxon>
        <taxon>Bacteroidota</taxon>
        <taxon>Sphingobacteriia</taxon>
        <taxon>Sphingobacteriales</taxon>
        <taxon>Sphingobacteriaceae</taxon>
        <taxon>Sphingobacterium</taxon>
    </lineage>
</organism>
<evidence type="ECO:0000256" key="6">
    <source>
        <dbReference type="SAM" id="Phobius"/>
    </source>
</evidence>
<dbReference type="PANTHER" id="PTHR43461">
    <property type="entry name" value="TRANSMEMBRANE PROTEIN 256"/>
    <property type="match status" value="1"/>
</dbReference>
<keyword evidence="8" id="KW-1185">Reference proteome</keyword>
<evidence type="ECO:0000256" key="5">
    <source>
        <dbReference type="ARBA" id="ARBA00023136"/>
    </source>
</evidence>
<dbReference type="RefSeq" id="WP_380869536.1">
    <property type="nucleotide sequence ID" value="NZ_JBHUMA010000006.1"/>
</dbReference>
<reference evidence="8" key="1">
    <citation type="journal article" date="2019" name="Int. J. Syst. Evol. Microbiol.">
        <title>The Global Catalogue of Microorganisms (GCM) 10K type strain sequencing project: providing services to taxonomists for standard genome sequencing and annotation.</title>
        <authorList>
            <consortium name="The Broad Institute Genomics Platform"/>
            <consortium name="The Broad Institute Genome Sequencing Center for Infectious Disease"/>
            <person name="Wu L."/>
            <person name="Ma J."/>
        </authorList>
    </citation>
    <scope>NUCLEOTIDE SEQUENCE [LARGE SCALE GENOMIC DNA]</scope>
    <source>
        <strain evidence="8">KCTC 42248</strain>
    </source>
</reference>
<feature type="transmembrane region" description="Helical" evidence="6">
    <location>
        <begin position="45"/>
        <end position="62"/>
    </location>
</feature>
<dbReference type="PANTHER" id="PTHR43461:SF1">
    <property type="entry name" value="TRANSMEMBRANE PROTEIN 256"/>
    <property type="match status" value="1"/>
</dbReference>
<protein>
    <submittedName>
        <fullName evidence="7">DUF423 domain-containing protein</fullName>
    </submittedName>
</protein>
<evidence type="ECO:0000313" key="7">
    <source>
        <dbReference type="EMBL" id="MFD2599410.1"/>
    </source>
</evidence>
<comment type="caution">
    <text evidence="7">The sequence shown here is derived from an EMBL/GenBank/DDBJ whole genome shotgun (WGS) entry which is preliminary data.</text>
</comment>
<dbReference type="Proteomes" id="UP001597393">
    <property type="component" value="Unassembled WGS sequence"/>
</dbReference>
<comment type="similarity">
    <text evidence="2">Belongs to the UPF0382 family.</text>
</comment>
<feature type="transmembrane region" description="Helical" evidence="6">
    <location>
        <begin position="69"/>
        <end position="89"/>
    </location>
</feature>
<sequence length="126" mass="13725">MQKVVLISGAIFGFLAIIFGAFGAHALKKILSEEKVASFEVGVRYQMYGALTLLLIGIGLDFDMRTARWAFFGIFYGTIVFSGSIYILSFKEYLKADGLKIFGPITPLGGLLLLVGWACIFLSVLG</sequence>
<keyword evidence="3 6" id="KW-0812">Transmembrane</keyword>
<feature type="transmembrane region" description="Helical" evidence="6">
    <location>
        <begin position="101"/>
        <end position="125"/>
    </location>
</feature>
<comment type="subcellular location">
    <subcellularLocation>
        <location evidence="1">Membrane</location>
        <topology evidence="1">Multi-pass membrane protein</topology>
    </subcellularLocation>
</comment>
<proteinExistence type="inferred from homology"/>
<evidence type="ECO:0000313" key="8">
    <source>
        <dbReference type="Proteomes" id="UP001597393"/>
    </source>
</evidence>
<evidence type="ECO:0000256" key="2">
    <source>
        <dbReference type="ARBA" id="ARBA00009694"/>
    </source>
</evidence>
<gene>
    <name evidence="7" type="ORF">ACFSQ3_10640</name>
</gene>
<dbReference type="InterPro" id="IPR006696">
    <property type="entry name" value="DUF423"/>
</dbReference>